<comment type="similarity">
    <text evidence="1 4">Belongs to the universal ribosomal protein uL15 family.</text>
</comment>
<dbReference type="PANTHER" id="PTHR12934:SF11">
    <property type="entry name" value="LARGE RIBOSOMAL SUBUNIT PROTEIN UL15M"/>
    <property type="match status" value="1"/>
</dbReference>
<dbReference type="Gene3D" id="3.100.10.10">
    <property type="match status" value="1"/>
</dbReference>
<dbReference type="Proteomes" id="UP000177396">
    <property type="component" value="Unassembled WGS sequence"/>
</dbReference>
<dbReference type="GO" id="GO:0006412">
    <property type="term" value="P:translation"/>
    <property type="evidence" value="ECO:0007669"/>
    <property type="project" value="UniProtKB-UniRule"/>
</dbReference>
<dbReference type="GO" id="GO:0003735">
    <property type="term" value="F:structural constituent of ribosome"/>
    <property type="evidence" value="ECO:0007669"/>
    <property type="project" value="InterPro"/>
</dbReference>
<dbReference type="InterPro" id="IPR030878">
    <property type="entry name" value="Ribosomal_uL15"/>
</dbReference>
<keyword evidence="4" id="KW-0694">RNA-binding</keyword>
<organism evidence="7 8">
    <name type="scientific">Candidatus Gottesmanbacteria bacterium RBG_16_38_7b</name>
    <dbReference type="NCBI Taxonomy" id="1798372"/>
    <lineage>
        <taxon>Bacteria</taxon>
        <taxon>Candidatus Gottesmaniibacteriota</taxon>
    </lineage>
</organism>
<evidence type="ECO:0000256" key="5">
    <source>
        <dbReference type="SAM" id="MobiDB-lite"/>
    </source>
</evidence>
<comment type="subunit">
    <text evidence="4">Part of the 50S ribosomal subunit.</text>
</comment>
<evidence type="ECO:0000313" key="8">
    <source>
        <dbReference type="Proteomes" id="UP000177396"/>
    </source>
</evidence>
<accession>A0A1F5YFE1</accession>
<feature type="compositionally biased region" description="Gly residues" evidence="5">
    <location>
        <begin position="20"/>
        <end position="34"/>
    </location>
</feature>
<gene>
    <name evidence="4" type="primary">rplO</name>
    <name evidence="7" type="ORF">A2153_03890</name>
</gene>
<evidence type="ECO:0000256" key="2">
    <source>
        <dbReference type="ARBA" id="ARBA00022980"/>
    </source>
</evidence>
<keyword evidence="4" id="KW-0699">rRNA-binding</keyword>
<evidence type="ECO:0000313" key="7">
    <source>
        <dbReference type="EMBL" id="OGF98863.1"/>
    </source>
</evidence>
<proteinExistence type="inferred from homology"/>
<comment type="function">
    <text evidence="4">Binds to the 23S rRNA.</text>
</comment>
<dbReference type="Pfam" id="PF00828">
    <property type="entry name" value="Ribosomal_L27A"/>
    <property type="match status" value="1"/>
</dbReference>
<evidence type="ECO:0000256" key="4">
    <source>
        <dbReference type="HAMAP-Rule" id="MF_01341"/>
    </source>
</evidence>
<dbReference type="AlphaFoldDB" id="A0A1F5YFE1"/>
<feature type="region of interest" description="Disordered" evidence="5">
    <location>
        <begin position="1"/>
        <end position="42"/>
    </location>
</feature>
<evidence type="ECO:0000259" key="6">
    <source>
        <dbReference type="Pfam" id="PF00828"/>
    </source>
</evidence>
<dbReference type="GO" id="GO:0015934">
    <property type="term" value="C:large ribosomal subunit"/>
    <property type="evidence" value="ECO:0007669"/>
    <property type="project" value="InterPro"/>
</dbReference>
<comment type="caution">
    <text evidence="7">The sequence shown here is derived from an EMBL/GenBank/DDBJ whole genome shotgun (WGS) entry which is preliminary data.</text>
</comment>
<sequence length="153" mass="16702">MADLSKLPKIKENRKKRLGQGHGSGKGKTAGRGTKGQKSREKISTSIKLAGVSFVKRLPLFRGKGRHKRISSRPLVINIKDLADLTENTVIDLDFLVKKRLVKKDQAQAFGIKILGEGSLKIPLIVKLPTSKNASKKIEKAGGKVEVNPERSG</sequence>
<dbReference type="NCBIfam" id="TIGR01071">
    <property type="entry name" value="rplO_bact"/>
    <property type="match status" value="1"/>
</dbReference>
<keyword evidence="3 4" id="KW-0687">Ribonucleoprotein</keyword>
<dbReference type="HAMAP" id="MF_01341">
    <property type="entry name" value="Ribosomal_uL15"/>
    <property type="match status" value="1"/>
</dbReference>
<dbReference type="EMBL" id="MFJB01000081">
    <property type="protein sequence ID" value="OGF98863.1"/>
    <property type="molecule type" value="Genomic_DNA"/>
</dbReference>
<feature type="domain" description="Large ribosomal subunit protein uL15/eL18" evidence="6">
    <location>
        <begin position="76"/>
        <end position="146"/>
    </location>
</feature>
<dbReference type="PANTHER" id="PTHR12934">
    <property type="entry name" value="50S RIBOSOMAL PROTEIN L15"/>
    <property type="match status" value="1"/>
</dbReference>
<dbReference type="SUPFAM" id="SSF52080">
    <property type="entry name" value="Ribosomal proteins L15p and L18e"/>
    <property type="match status" value="1"/>
</dbReference>
<reference evidence="7 8" key="1">
    <citation type="journal article" date="2016" name="Nat. Commun.">
        <title>Thousands of microbial genomes shed light on interconnected biogeochemical processes in an aquifer system.</title>
        <authorList>
            <person name="Anantharaman K."/>
            <person name="Brown C.T."/>
            <person name="Hug L.A."/>
            <person name="Sharon I."/>
            <person name="Castelle C.J."/>
            <person name="Probst A.J."/>
            <person name="Thomas B.C."/>
            <person name="Singh A."/>
            <person name="Wilkins M.J."/>
            <person name="Karaoz U."/>
            <person name="Brodie E.L."/>
            <person name="Williams K.H."/>
            <person name="Hubbard S.S."/>
            <person name="Banfield J.F."/>
        </authorList>
    </citation>
    <scope>NUCLEOTIDE SEQUENCE [LARGE SCALE GENOMIC DNA]</scope>
</reference>
<dbReference type="InterPro" id="IPR036227">
    <property type="entry name" value="Ribosomal_uL15/eL18_sf"/>
</dbReference>
<dbReference type="GO" id="GO:0019843">
    <property type="term" value="F:rRNA binding"/>
    <property type="evidence" value="ECO:0007669"/>
    <property type="project" value="UniProtKB-UniRule"/>
</dbReference>
<name>A0A1F5YFE1_9BACT</name>
<dbReference type="InterPro" id="IPR005749">
    <property type="entry name" value="Ribosomal_uL15_bac-type"/>
</dbReference>
<dbReference type="InterPro" id="IPR021131">
    <property type="entry name" value="Ribosomal_uL15/eL18"/>
</dbReference>
<protein>
    <recommendedName>
        <fullName evidence="4">Large ribosomal subunit protein uL15</fullName>
    </recommendedName>
</protein>
<evidence type="ECO:0000256" key="3">
    <source>
        <dbReference type="ARBA" id="ARBA00023274"/>
    </source>
</evidence>
<keyword evidence="2 4" id="KW-0689">Ribosomal protein</keyword>
<evidence type="ECO:0000256" key="1">
    <source>
        <dbReference type="ARBA" id="ARBA00007320"/>
    </source>
</evidence>